<gene>
    <name evidence="2" type="ORF">RS82_03086</name>
</gene>
<dbReference type="PATRIC" id="fig|69370.6.peg.3140"/>
<dbReference type="Proteomes" id="UP000034098">
    <property type="component" value="Unassembled WGS sequence"/>
</dbReference>
<evidence type="ECO:0000313" key="3">
    <source>
        <dbReference type="Proteomes" id="UP000034098"/>
    </source>
</evidence>
<reference evidence="2 3" key="1">
    <citation type="submission" date="2015-02" db="EMBL/GenBank/DDBJ databases">
        <title>Draft genome sequences of ten Microbacterium spp. with emphasis on heavy metal contaminated environments.</title>
        <authorList>
            <person name="Corretto E."/>
        </authorList>
    </citation>
    <scope>NUCLEOTIDE SEQUENCE [LARGE SCALE GENOMIC DNA]</scope>
    <source>
        <strain evidence="2 3">DSM 8608</strain>
    </source>
</reference>
<dbReference type="AlphaFoldDB" id="A0A0M2HAH6"/>
<accession>A0A0M2HAH6</accession>
<organism evidence="2 3">
    <name type="scientific">Microbacterium trichothecenolyticum</name>
    <name type="common">Aureobacterium trichothecenolyticum</name>
    <dbReference type="NCBI Taxonomy" id="69370"/>
    <lineage>
        <taxon>Bacteria</taxon>
        <taxon>Bacillati</taxon>
        <taxon>Actinomycetota</taxon>
        <taxon>Actinomycetes</taxon>
        <taxon>Micrococcales</taxon>
        <taxon>Microbacteriaceae</taxon>
        <taxon>Microbacterium</taxon>
    </lineage>
</organism>
<dbReference type="Pfam" id="PF18741">
    <property type="entry name" value="MTES_1575"/>
    <property type="match status" value="1"/>
</dbReference>
<evidence type="ECO:0000259" key="1">
    <source>
        <dbReference type="Pfam" id="PF18741"/>
    </source>
</evidence>
<keyword evidence="3" id="KW-1185">Reference proteome</keyword>
<proteinExistence type="predicted"/>
<dbReference type="SUPFAM" id="SSF52980">
    <property type="entry name" value="Restriction endonuclease-like"/>
    <property type="match status" value="1"/>
</dbReference>
<comment type="caution">
    <text evidence="2">The sequence shown here is derived from an EMBL/GenBank/DDBJ whole genome shotgun (WGS) entry which is preliminary data.</text>
</comment>
<dbReference type="OrthoDB" id="2594539at2"/>
<feature type="domain" description="Restriction endonuclease type II-like" evidence="1">
    <location>
        <begin position="188"/>
        <end position="271"/>
    </location>
</feature>
<dbReference type="Gene3D" id="3.40.960.10">
    <property type="entry name" value="VSR Endonuclease"/>
    <property type="match status" value="1"/>
</dbReference>
<evidence type="ECO:0000313" key="2">
    <source>
        <dbReference type="EMBL" id="KJL41169.1"/>
    </source>
</evidence>
<name>A0A0M2HAH6_MICTR</name>
<protein>
    <recommendedName>
        <fullName evidence="1">Restriction endonuclease type II-like domain-containing protein</fullName>
    </recommendedName>
</protein>
<dbReference type="InterPro" id="IPR049468">
    <property type="entry name" value="Restrct_endonuc-II-like_dom"/>
</dbReference>
<dbReference type="InterPro" id="IPR011335">
    <property type="entry name" value="Restrct_endonuc-II-like"/>
</dbReference>
<dbReference type="EMBL" id="JYJA01000038">
    <property type="protein sequence ID" value="KJL41169.1"/>
    <property type="molecule type" value="Genomic_DNA"/>
</dbReference>
<sequence>MWETHRTRAEMFHAGMTRRQITALVRAGELIRARRDHYLPADAPDAVVRAVRVGGRLTCLSLLEMLGVFVLENSRLHVHLTPSSSRMRSPHNRKKRLDLSKPHGTRLHWEVLPEDPGNATCVDIVVALAQAMICQSPRAAVASLDSALNKKLLTEAQVPEVFALVPARYSALRPLIDGRSQSGPETFVRLILRALGCTFDLQVEFDDVGFVDLVVDGWLVIECDSRQHHSDWAQQLKDYRRDLALARRGYAVLRLTAQDIMHRPDEVMQAIAGLTARNGR</sequence>